<dbReference type="EMBL" id="KF554508">
    <property type="protein sequence ID" value="AID50490.1"/>
    <property type="molecule type" value="Genomic_DNA"/>
</dbReference>
<proteinExistence type="predicted"/>
<organism evidence="1 2">
    <name type="scientific">Bacillus phage CP-51</name>
    <dbReference type="NCBI Taxonomy" id="1391188"/>
    <lineage>
        <taxon>Viruses</taxon>
        <taxon>Duplodnaviria</taxon>
        <taxon>Heunggongvirae</taxon>
        <taxon>Uroviricota</taxon>
        <taxon>Caudoviricetes</taxon>
        <taxon>Herelleviridae</taxon>
        <taxon>Spounavirinae</taxon>
        <taxon>Siminovitchvirus</taxon>
        <taxon>Siminovitchvirus CP51</taxon>
    </lineage>
</organism>
<dbReference type="RefSeq" id="YP_009099099.1">
    <property type="nucleotide sequence ID" value="NC_025423.1"/>
</dbReference>
<protein>
    <submittedName>
        <fullName evidence="1">Uncharacterized protein</fullName>
    </submittedName>
</protein>
<reference evidence="1" key="1">
    <citation type="journal article" date="2014" name="Virology">
        <title>The odd one out: Bacillus ACT bacteriophage CP-51 exhibits unusual properties compared to related Spounavirinae W.Ph. and Bastille.</title>
        <authorList>
            <person name="Klumpp J."/>
            <person name="Schmuki M."/>
            <person name="Sozhamannan S."/>
            <person name="Beyer W."/>
            <person name="Fouts D.E."/>
            <person name="Bernbach V."/>
            <person name="Calendar R."/>
            <person name="Loessner M.J."/>
        </authorList>
    </citation>
    <scope>NUCLEOTIDE SEQUENCE [LARGE SCALE GENOMIC DNA]</scope>
</reference>
<evidence type="ECO:0000313" key="1">
    <source>
        <dbReference type="EMBL" id="AID50490.1"/>
    </source>
</evidence>
<accession>A0A068EMQ3</accession>
<name>A0A068EMQ3_9CAUD</name>
<sequence>MCTTCVRQPVKIKRKAITYFTERGIGNGKWFAFPIPEDERPPRLARKLKNNEKHIWCPWCADFTIYKKGRSDANYNCTGWCGWGNTGEFYVNKYNDLWFDDVPTADLKKVTMPAPAKPRGGKKRRG</sequence>
<dbReference type="KEGG" id="vg:22276998"/>
<evidence type="ECO:0000313" key="2">
    <source>
        <dbReference type="Proteomes" id="UP000027382"/>
    </source>
</evidence>
<dbReference type="OrthoDB" id="31292at10239"/>
<dbReference type="Proteomes" id="UP000027382">
    <property type="component" value="Segment"/>
</dbReference>
<keyword evidence="2" id="KW-1185">Reference proteome</keyword>
<dbReference type="GeneID" id="22276998"/>